<accession>A0A2J6QIN3</accession>
<feature type="region of interest" description="Disordered" evidence="1">
    <location>
        <begin position="1"/>
        <end position="33"/>
    </location>
</feature>
<dbReference type="Proteomes" id="UP000235672">
    <property type="component" value="Unassembled WGS sequence"/>
</dbReference>
<evidence type="ECO:0000256" key="1">
    <source>
        <dbReference type="SAM" id="MobiDB-lite"/>
    </source>
</evidence>
<reference evidence="3 4" key="1">
    <citation type="submission" date="2016-05" db="EMBL/GenBank/DDBJ databases">
        <title>A degradative enzymes factory behind the ericoid mycorrhizal symbiosis.</title>
        <authorList>
            <consortium name="DOE Joint Genome Institute"/>
            <person name="Martino E."/>
            <person name="Morin E."/>
            <person name="Grelet G."/>
            <person name="Kuo A."/>
            <person name="Kohler A."/>
            <person name="Daghino S."/>
            <person name="Barry K."/>
            <person name="Choi C."/>
            <person name="Cichocki N."/>
            <person name="Clum A."/>
            <person name="Copeland A."/>
            <person name="Hainaut M."/>
            <person name="Haridas S."/>
            <person name="Labutti K."/>
            <person name="Lindquist E."/>
            <person name="Lipzen A."/>
            <person name="Khouja H.-R."/>
            <person name="Murat C."/>
            <person name="Ohm R."/>
            <person name="Olson A."/>
            <person name="Spatafora J."/>
            <person name="Veneault-Fourrey C."/>
            <person name="Henrissat B."/>
            <person name="Grigoriev I."/>
            <person name="Martin F."/>
            <person name="Perotto S."/>
        </authorList>
    </citation>
    <scope>NUCLEOTIDE SEQUENCE [LARGE SCALE GENOMIC DNA]</scope>
    <source>
        <strain evidence="3 4">UAMH 7357</strain>
    </source>
</reference>
<keyword evidence="2" id="KW-1133">Transmembrane helix</keyword>
<evidence type="ECO:0000313" key="3">
    <source>
        <dbReference type="EMBL" id="PMD26125.1"/>
    </source>
</evidence>
<protein>
    <submittedName>
        <fullName evidence="3">Uncharacterized protein</fullName>
    </submittedName>
</protein>
<keyword evidence="2" id="KW-0472">Membrane</keyword>
<feature type="compositionally biased region" description="Low complexity" evidence="1">
    <location>
        <begin position="17"/>
        <end position="29"/>
    </location>
</feature>
<feature type="compositionally biased region" description="Basic residues" evidence="1">
    <location>
        <begin position="1"/>
        <end position="11"/>
    </location>
</feature>
<proteinExistence type="predicted"/>
<dbReference type="EMBL" id="KZ613468">
    <property type="protein sequence ID" value="PMD26125.1"/>
    <property type="molecule type" value="Genomic_DNA"/>
</dbReference>
<gene>
    <name evidence="3" type="ORF">NA56DRAFT_337095</name>
</gene>
<name>A0A2J6QIN3_9HELO</name>
<dbReference type="OrthoDB" id="3562862at2759"/>
<organism evidence="3 4">
    <name type="scientific">Hyaloscypha hepaticicola</name>
    <dbReference type="NCBI Taxonomy" id="2082293"/>
    <lineage>
        <taxon>Eukaryota</taxon>
        <taxon>Fungi</taxon>
        <taxon>Dikarya</taxon>
        <taxon>Ascomycota</taxon>
        <taxon>Pezizomycotina</taxon>
        <taxon>Leotiomycetes</taxon>
        <taxon>Helotiales</taxon>
        <taxon>Hyaloscyphaceae</taxon>
        <taxon>Hyaloscypha</taxon>
    </lineage>
</organism>
<evidence type="ECO:0000313" key="4">
    <source>
        <dbReference type="Proteomes" id="UP000235672"/>
    </source>
</evidence>
<dbReference type="AlphaFoldDB" id="A0A2J6QIN3"/>
<keyword evidence="2" id="KW-0812">Transmembrane</keyword>
<sequence>MSAHFVHKHLHDRSTSHRSSPFHSSTTTSQIHHLSRPHASGLGSIATPFEMVLLFFAILALLALVLWLAWIALSYCMNVVREKMNDMSVGKQTKKNIHRAEEAPKKALSFGLEVGRTAKQFLDKFMNGRCEQGWRGREGERRALLRENTYEERVVTGIPRGVFIHGYGYDRERYGDGTNDGSVTRSTSVSMVHRKDCDDQCGLLRRRSMDS</sequence>
<feature type="transmembrane region" description="Helical" evidence="2">
    <location>
        <begin position="52"/>
        <end position="77"/>
    </location>
</feature>
<keyword evidence="4" id="KW-1185">Reference proteome</keyword>
<evidence type="ECO:0000256" key="2">
    <source>
        <dbReference type="SAM" id="Phobius"/>
    </source>
</evidence>